<evidence type="ECO:0000256" key="6">
    <source>
        <dbReference type="ARBA" id="ARBA00023239"/>
    </source>
</evidence>
<protein>
    <recommendedName>
        <fullName evidence="8">Guanylate cyclase domain-containing protein</fullName>
    </recommendedName>
</protein>
<feature type="region of interest" description="Disordered" evidence="7">
    <location>
        <begin position="753"/>
        <end position="784"/>
    </location>
</feature>
<evidence type="ECO:0000256" key="5">
    <source>
        <dbReference type="ARBA" id="ARBA00023136"/>
    </source>
</evidence>
<feature type="compositionally biased region" description="Polar residues" evidence="7">
    <location>
        <begin position="1090"/>
        <end position="1103"/>
    </location>
</feature>
<feature type="domain" description="Guanylate cyclase" evidence="8">
    <location>
        <begin position="1250"/>
        <end position="1393"/>
    </location>
</feature>
<dbReference type="GO" id="GO:0004016">
    <property type="term" value="F:adenylate cyclase activity"/>
    <property type="evidence" value="ECO:0007669"/>
    <property type="project" value="TreeGrafter"/>
</dbReference>
<feature type="compositionally biased region" description="Polar residues" evidence="7">
    <location>
        <begin position="1154"/>
        <end position="1165"/>
    </location>
</feature>
<feature type="compositionally biased region" description="Basic and acidic residues" evidence="7">
    <location>
        <begin position="9"/>
        <end position="21"/>
    </location>
</feature>
<accession>A0A7S3R574</accession>
<feature type="region of interest" description="Disordered" evidence="7">
    <location>
        <begin position="1090"/>
        <end position="1132"/>
    </location>
</feature>
<feature type="region of interest" description="Disordered" evidence="7">
    <location>
        <begin position="1054"/>
        <end position="1073"/>
    </location>
</feature>
<reference evidence="9" key="1">
    <citation type="submission" date="2021-01" db="EMBL/GenBank/DDBJ databases">
        <authorList>
            <person name="Corre E."/>
            <person name="Pelletier E."/>
            <person name="Niang G."/>
            <person name="Scheremetjew M."/>
            <person name="Finn R."/>
            <person name="Kale V."/>
            <person name="Holt S."/>
            <person name="Cochrane G."/>
            <person name="Meng A."/>
            <person name="Brown T."/>
            <person name="Cohen L."/>
        </authorList>
    </citation>
    <scope>NUCLEOTIDE SEQUENCE</scope>
    <source>
        <strain evidence="9">CCMP1320</strain>
    </source>
</reference>
<evidence type="ECO:0000256" key="7">
    <source>
        <dbReference type="SAM" id="MobiDB-lite"/>
    </source>
</evidence>
<feature type="region of interest" description="Disordered" evidence="7">
    <location>
        <begin position="462"/>
        <end position="500"/>
    </location>
</feature>
<dbReference type="Pfam" id="PF00211">
    <property type="entry name" value="Guanylate_cyc"/>
    <property type="match status" value="1"/>
</dbReference>
<keyword evidence="2" id="KW-0812">Transmembrane</keyword>
<dbReference type="PANTHER" id="PTHR11920:SF335">
    <property type="entry name" value="GUANYLATE CYCLASE"/>
    <property type="match status" value="1"/>
</dbReference>
<gene>
    <name evidence="9" type="ORF">DTER00134_LOCUS17979</name>
</gene>
<comment type="subcellular location">
    <subcellularLocation>
        <location evidence="1">Membrane</location>
    </subcellularLocation>
</comment>
<feature type="compositionally biased region" description="Pro residues" evidence="7">
    <location>
        <begin position="897"/>
        <end position="906"/>
    </location>
</feature>
<dbReference type="EMBL" id="HBIP01029742">
    <property type="protein sequence ID" value="CAE0502906.1"/>
    <property type="molecule type" value="Transcribed_RNA"/>
</dbReference>
<feature type="region of interest" description="Disordered" evidence="7">
    <location>
        <begin position="1"/>
        <end position="27"/>
    </location>
</feature>
<dbReference type="GO" id="GO:0007168">
    <property type="term" value="P:receptor guanylyl cyclase signaling pathway"/>
    <property type="evidence" value="ECO:0007669"/>
    <property type="project" value="TreeGrafter"/>
</dbReference>
<feature type="compositionally biased region" description="Polar residues" evidence="7">
    <location>
        <begin position="753"/>
        <end position="762"/>
    </location>
</feature>
<feature type="region of interest" description="Disordered" evidence="7">
    <location>
        <begin position="889"/>
        <end position="909"/>
    </location>
</feature>
<dbReference type="GO" id="GO:0004383">
    <property type="term" value="F:guanylate cyclase activity"/>
    <property type="evidence" value="ECO:0007669"/>
    <property type="project" value="TreeGrafter"/>
</dbReference>
<dbReference type="SMART" id="SM00044">
    <property type="entry name" value="CYCc"/>
    <property type="match status" value="1"/>
</dbReference>
<feature type="compositionally biased region" description="Polar residues" evidence="7">
    <location>
        <begin position="1197"/>
        <end position="1211"/>
    </location>
</feature>
<dbReference type="GO" id="GO:0001653">
    <property type="term" value="F:peptide receptor activity"/>
    <property type="evidence" value="ECO:0007669"/>
    <property type="project" value="TreeGrafter"/>
</dbReference>
<dbReference type="InterPro" id="IPR029787">
    <property type="entry name" value="Nucleotide_cyclase"/>
</dbReference>
<dbReference type="GO" id="GO:0035556">
    <property type="term" value="P:intracellular signal transduction"/>
    <property type="evidence" value="ECO:0007669"/>
    <property type="project" value="InterPro"/>
</dbReference>
<dbReference type="PANTHER" id="PTHR11920">
    <property type="entry name" value="GUANYLYL CYCLASE"/>
    <property type="match status" value="1"/>
</dbReference>
<feature type="compositionally biased region" description="Polar residues" evidence="7">
    <location>
        <begin position="1062"/>
        <end position="1073"/>
    </location>
</feature>
<dbReference type="SUPFAM" id="SSF55073">
    <property type="entry name" value="Nucleotide cyclase"/>
    <property type="match status" value="1"/>
</dbReference>
<dbReference type="GO" id="GO:0005886">
    <property type="term" value="C:plasma membrane"/>
    <property type="evidence" value="ECO:0007669"/>
    <property type="project" value="TreeGrafter"/>
</dbReference>
<dbReference type="PROSITE" id="PS50125">
    <property type="entry name" value="GUANYLATE_CYCLASE_2"/>
    <property type="match status" value="1"/>
</dbReference>
<evidence type="ECO:0000313" key="9">
    <source>
        <dbReference type="EMBL" id="CAE0502906.1"/>
    </source>
</evidence>
<keyword evidence="3" id="KW-0547">Nucleotide-binding</keyword>
<keyword evidence="4" id="KW-1133">Transmembrane helix</keyword>
<name>A0A7S3R574_DUNTE</name>
<sequence>MGLVSSCVRQEEEGRRDERKPGLGAQQGRLVENFRGPLDLIALLQQSHNDETTSHAALELAALEVQLAHNSHAILVVQPTKVAAAVAHPPPGDGYLDKATSKSARHVATADMSAYVSVVRRLQQVAAPARDSKAGTDSIAQLEALKKKQAFGHTGMHEHQTRLALLYANAVAHKVLGGAEGIRSWVDVHISRNPMLLSQLKGSKHEVYNHYIPAQQVKGELLQLDVVLCHVSKEQEAGPALVIGLHLQERDMEPNEVPVQASLQPRVQQQQHAQKVGMRRARFRGSKSLDLTHAGQLRRPGLNSEDVSMGGSTSTQQQQQQHQQQHLYLALSHLPVAVTLISSCGCITWQNGRSAELLGLRSGARREACQSLQHMFMLDPEALESLLLALKKGEAWNGLVQVPGREDMEQFAVDNATKVDTVAGGNETLAGSEGHSKREGHANQACCDGSCSRKRACPDVSLASASSNRTQKQEPDSAPQGLGMGPKGPPGGPDASERPSVFSFPEFFAGQASEPQSSGLPSAILPVFGFPAEAARDGSERSPSLQNDDQSAGSGRSGIKKQAMPAKAEERISLPASSGPSSLRAKSCILPPRPGRVQNGEPLGPSSMRTSSCVFPAQMQLGQRPSGLVPPQGMIVGSTSQIPDCALKDGLGEAPVLHNRQAAGRDGATFPHRDKSTLPMGLRHGRRRSVHTSGALIVQNQVCSGASRALKMSSSNAQIPAPISPRFDKSSVGVETCSLNWLAQGNVGTEASISSGTYSQPSHYFESIPEGRSKEAPNSQVDQSNGKLLETIVNSKAVDHTSLGVAVASSQPLPMPSKTQTGNLPPLQLKNLSASARDVKTTGSGSKHSVGFVEDVTSKPAAGDREWPTWSSCQVDEVPAIVALSPPSKGPCQPMGPAAPPTPPADAPLDAKASVHSMVQEESIMAHEHSWHYIDAFTIKGPEGEELTVLTNQDVTSLVETEISLKQILDIEHKILEDIYPKHVLEGQVAAGASMAGASLPICSSRRQSSGSHLSSATAGRVPSIPNLHLKEDRGVDDLSPTWTENCIGIRSAEHNRGKQFESGTSSPLPKSLSTEYSRQFIRNDMLPVQESSHSHQLFSADTGSHDTRGDGRVHSLMTAPSAPTSQGHNSCKHEGVLASEAAGLLRTRHSEGLSLNQGPGSSATDAPPERANLQEGNNKKDVAKGPLGKVRAPPRRNQSCSTVLQTSSSKNSGLQLPFDYGAGPNSLARSSLARKPTLSGMGRHHDNVTVMFVDIKNFTAMSRAISSAEVMHFLHTLFSRFDALIDSKEELGLYKVETIGDCYMCAAGLLTRCEDGAMILWDGDGSPVHHLFTLAREMLEVASEMEMPASGGQPVVLRIGMHTGPVTSGIAGRKCPRFCLFGDTVNFAARMESTCLAGMIHVSQATWEALGPPDQAADPRWSRTHGVEAKGIGFVQTYLWNGKSDQLNGMEEVEGEHA</sequence>
<dbReference type="CDD" id="cd07302">
    <property type="entry name" value="CHD"/>
    <property type="match status" value="1"/>
</dbReference>
<proteinExistence type="predicted"/>
<feature type="compositionally biased region" description="Basic and acidic residues" evidence="7">
    <location>
        <begin position="1104"/>
        <end position="1114"/>
    </location>
</feature>
<keyword evidence="5" id="KW-0472">Membrane</keyword>
<evidence type="ECO:0000259" key="8">
    <source>
        <dbReference type="PROSITE" id="PS50125"/>
    </source>
</evidence>
<feature type="region of interest" description="Disordered" evidence="7">
    <location>
        <begin position="1004"/>
        <end position="1036"/>
    </location>
</feature>
<feature type="region of interest" description="Disordered" evidence="7">
    <location>
        <begin position="534"/>
        <end position="608"/>
    </location>
</feature>
<organism evidence="9">
    <name type="scientific">Dunaliella tertiolecta</name>
    <name type="common">Green alga</name>
    <dbReference type="NCBI Taxonomy" id="3047"/>
    <lineage>
        <taxon>Eukaryota</taxon>
        <taxon>Viridiplantae</taxon>
        <taxon>Chlorophyta</taxon>
        <taxon>core chlorophytes</taxon>
        <taxon>Chlorophyceae</taxon>
        <taxon>CS clade</taxon>
        <taxon>Chlamydomonadales</taxon>
        <taxon>Dunaliellaceae</taxon>
        <taxon>Dunaliella</taxon>
    </lineage>
</organism>
<evidence type="ECO:0000256" key="4">
    <source>
        <dbReference type="ARBA" id="ARBA00022989"/>
    </source>
</evidence>
<feature type="compositionally biased region" description="Polar residues" evidence="7">
    <location>
        <begin position="541"/>
        <end position="554"/>
    </location>
</feature>
<dbReference type="Gene3D" id="3.30.70.1230">
    <property type="entry name" value="Nucleotide cyclase"/>
    <property type="match status" value="1"/>
</dbReference>
<feature type="region of interest" description="Disordered" evidence="7">
    <location>
        <begin position="294"/>
        <end position="321"/>
    </location>
</feature>
<keyword evidence="6" id="KW-0456">Lyase</keyword>
<feature type="region of interest" description="Disordered" evidence="7">
    <location>
        <begin position="1152"/>
        <end position="1211"/>
    </location>
</feature>
<evidence type="ECO:0000256" key="2">
    <source>
        <dbReference type="ARBA" id="ARBA00022692"/>
    </source>
</evidence>
<evidence type="ECO:0000256" key="1">
    <source>
        <dbReference type="ARBA" id="ARBA00004370"/>
    </source>
</evidence>
<dbReference type="GO" id="GO:0000166">
    <property type="term" value="F:nucleotide binding"/>
    <property type="evidence" value="ECO:0007669"/>
    <property type="project" value="UniProtKB-KW"/>
</dbReference>
<feature type="compositionally biased region" description="Low complexity" evidence="7">
    <location>
        <begin position="1004"/>
        <end position="1016"/>
    </location>
</feature>
<dbReference type="InterPro" id="IPR050401">
    <property type="entry name" value="Cyclic_nucleotide_synthase"/>
</dbReference>
<evidence type="ECO:0000256" key="3">
    <source>
        <dbReference type="ARBA" id="ARBA00022741"/>
    </source>
</evidence>
<dbReference type="InterPro" id="IPR001054">
    <property type="entry name" value="A/G_cyclase"/>
</dbReference>